<protein>
    <submittedName>
        <fullName evidence="5">Phage-related replication protein</fullName>
    </submittedName>
</protein>
<proteinExistence type="predicted"/>
<dbReference type="SUPFAM" id="SSF110857">
    <property type="entry name" value="Gamma-glutamyl cyclotransferase-like"/>
    <property type="match status" value="1"/>
</dbReference>
<reference evidence="6" key="1">
    <citation type="submission" date="2015-07" db="EMBL/GenBank/DDBJ databases">
        <authorList>
            <person name="Urmite Genomes"/>
        </authorList>
    </citation>
    <scope>NUCLEOTIDE SEQUENCE [LARGE SCALE GENOMIC DNA]</scope>
    <source>
        <strain evidence="6">type strain: ATCC 49404</strain>
    </source>
</reference>
<feature type="active site" description="Proton acceptor" evidence="2">
    <location>
        <position position="74"/>
    </location>
</feature>
<evidence type="ECO:0000256" key="1">
    <source>
        <dbReference type="ARBA" id="ARBA00023239"/>
    </source>
</evidence>
<dbReference type="OrthoDB" id="141582at2"/>
<feature type="binding site" evidence="3">
    <location>
        <position position="113"/>
    </location>
    <ligand>
        <name>substrate</name>
    </ligand>
</feature>
<dbReference type="PANTHER" id="PTHR12935:SF0">
    <property type="entry name" value="GAMMA-GLUTAMYLCYCLOTRANSFERASE"/>
    <property type="match status" value="1"/>
</dbReference>
<dbReference type="InterPro" id="IPR013024">
    <property type="entry name" value="GGCT-like"/>
</dbReference>
<organism evidence="5 6">
    <name type="scientific">Mycolicibacterium neworleansense</name>
    <dbReference type="NCBI Taxonomy" id="146018"/>
    <lineage>
        <taxon>Bacteria</taxon>
        <taxon>Bacillati</taxon>
        <taxon>Actinomycetota</taxon>
        <taxon>Actinomycetes</taxon>
        <taxon>Mycobacteriales</taxon>
        <taxon>Mycobacteriaceae</taxon>
        <taxon>Mycolicibacterium</taxon>
    </lineage>
</organism>
<dbReference type="Proteomes" id="UP000199147">
    <property type="component" value="Unassembled WGS sequence"/>
</dbReference>
<dbReference type="EMBL" id="CWKH01000003">
    <property type="protein sequence ID" value="CRZ18612.1"/>
    <property type="molecule type" value="Genomic_DNA"/>
</dbReference>
<dbReference type="InterPro" id="IPR036568">
    <property type="entry name" value="GGCT-like_sf"/>
</dbReference>
<evidence type="ECO:0000256" key="3">
    <source>
        <dbReference type="PIRSR" id="PIRSR617939-2"/>
    </source>
</evidence>
<evidence type="ECO:0000313" key="6">
    <source>
        <dbReference type="Proteomes" id="UP000199147"/>
    </source>
</evidence>
<feature type="binding site" evidence="3">
    <location>
        <begin position="5"/>
        <end position="10"/>
    </location>
    <ligand>
        <name>substrate</name>
    </ligand>
</feature>
<dbReference type="Pfam" id="PF06094">
    <property type="entry name" value="GGACT"/>
    <property type="match status" value="1"/>
</dbReference>
<evidence type="ECO:0000256" key="2">
    <source>
        <dbReference type="PIRSR" id="PIRSR617939-1"/>
    </source>
</evidence>
<sequence length="139" mass="15519">MLHPYFAYGSNLCVAQMARRCPGALDPRPARLDGHSWLINQRGVATIEPLGTAQVHGVLWQVTDHDLAALDVAEGVPVRYRRDQLTVHTDGGPEPAWVYIDHRVQPGPPRPGYLERILAGAAHHELPHRWVEFLGRWAG</sequence>
<dbReference type="AlphaFoldDB" id="A0A0H5RYL1"/>
<feature type="domain" description="Gamma-glutamylcyclotransferase AIG2-like" evidence="4">
    <location>
        <begin position="5"/>
        <end position="102"/>
    </location>
</feature>
<evidence type="ECO:0000313" key="5">
    <source>
        <dbReference type="EMBL" id="CRZ18612.1"/>
    </source>
</evidence>
<keyword evidence="6" id="KW-1185">Reference proteome</keyword>
<dbReference type="GO" id="GO:0003839">
    <property type="term" value="F:gamma-glutamylcyclotransferase activity"/>
    <property type="evidence" value="ECO:0007669"/>
    <property type="project" value="InterPro"/>
</dbReference>
<dbReference type="InterPro" id="IPR017939">
    <property type="entry name" value="G-Glutamylcylcotransferase"/>
</dbReference>
<evidence type="ECO:0000259" key="4">
    <source>
        <dbReference type="Pfam" id="PF06094"/>
    </source>
</evidence>
<name>A0A0H5RYL1_9MYCO</name>
<dbReference type="PANTHER" id="PTHR12935">
    <property type="entry name" value="GAMMA-GLUTAMYLCYCLOTRANSFERASE"/>
    <property type="match status" value="1"/>
</dbReference>
<accession>A0A0H5RYL1</accession>
<keyword evidence="1" id="KW-0456">Lyase</keyword>
<dbReference type="STRING" id="146018.BN2156_05516"/>
<dbReference type="InterPro" id="IPR009288">
    <property type="entry name" value="AIG2-like_dom"/>
</dbReference>
<gene>
    <name evidence="5" type="ORF">BN2156_05516</name>
</gene>
<dbReference type="CDD" id="cd06661">
    <property type="entry name" value="GGCT_like"/>
    <property type="match status" value="1"/>
</dbReference>
<dbReference type="Gene3D" id="3.10.490.10">
    <property type="entry name" value="Gamma-glutamyl cyclotransferase-like"/>
    <property type="match status" value="1"/>
</dbReference>